<dbReference type="EMBL" id="DWYG01000122">
    <property type="protein sequence ID" value="HJB42279.1"/>
    <property type="molecule type" value="Genomic_DNA"/>
</dbReference>
<dbReference type="InterPro" id="IPR036514">
    <property type="entry name" value="SGNH_hydro_sf"/>
</dbReference>
<dbReference type="SUPFAM" id="SSF52266">
    <property type="entry name" value="SGNH hydrolase"/>
    <property type="match status" value="1"/>
</dbReference>
<reference evidence="2" key="1">
    <citation type="journal article" date="2021" name="PeerJ">
        <title>Extensive microbial diversity within the chicken gut microbiome revealed by metagenomics and culture.</title>
        <authorList>
            <person name="Gilroy R."/>
            <person name="Ravi A."/>
            <person name="Getino M."/>
            <person name="Pursley I."/>
            <person name="Horton D.L."/>
            <person name="Alikhan N.F."/>
            <person name="Baker D."/>
            <person name="Gharbi K."/>
            <person name="Hall N."/>
            <person name="Watson M."/>
            <person name="Adriaenssens E.M."/>
            <person name="Foster-Nyarko E."/>
            <person name="Jarju S."/>
            <person name="Secka A."/>
            <person name="Antonio M."/>
            <person name="Oren A."/>
            <person name="Chaudhuri R.R."/>
            <person name="La Ragione R."/>
            <person name="Hildebrand F."/>
            <person name="Pallen M.J."/>
        </authorList>
    </citation>
    <scope>NUCLEOTIDE SEQUENCE</scope>
    <source>
        <strain evidence="2">ChiBcec8-13705</strain>
    </source>
</reference>
<keyword evidence="2" id="KW-0378">Hydrolase</keyword>
<gene>
    <name evidence="2" type="ORF">H9945_07255</name>
</gene>
<reference evidence="2" key="2">
    <citation type="submission" date="2021-04" db="EMBL/GenBank/DDBJ databases">
        <authorList>
            <person name="Gilroy R."/>
        </authorList>
    </citation>
    <scope>NUCLEOTIDE SEQUENCE</scope>
    <source>
        <strain evidence="2">ChiBcec8-13705</strain>
    </source>
</reference>
<evidence type="ECO:0000256" key="1">
    <source>
        <dbReference type="SAM" id="Phobius"/>
    </source>
</evidence>
<evidence type="ECO:0000313" key="3">
    <source>
        <dbReference type="Proteomes" id="UP000886803"/>
    </source>
</evidence>
<sequence>MKTILKPALRVAAFLLVLSMAVFLAGHYLMPTSNRYLEGYTAGGILGEDFDTVDVLVLGDSNAAQGITPMQWYEDYGVTGYTYAAGWMSVFTLYYRLRTIYEEQNPKVVVLCTDVVYSKMPGESDLQAAIGDITDELIPLVRFHDNWKEITPANMFEEKDYSWRDPNKGYTPVTNVAANMAGDYMYDTGLEEPIPFLVRLYLSRIVQLCKEHGSELLFITVPAKSSWNLARHNGVQAFADEYGLPYIDYNLAENDPGIDWHTDTPDGGSHLNVLGAEKLSRALGVYLTEHYALPDHRGEAEYETWQTDAATYAQTMETARAENQTAAEYQRGVLEGTAG</sequence>
<proteinExistence type="predicted"/>
<accession>A0A9D2M7J3</accession>
<protein>
    <submittedName>
        <fullName evidence="2">SGNH/GDSL hydrolase family protein</fullName>
    </submittedName>
</protein>
<dbReference type="Gene3D" id="3.40.50.1110">
    <property type="entry name" value="SGNH hydrolase"/>
    <property type="match status" value="1"/>
</dbReference>
<evidence type="ECO:0000313" key="2">
    <source>
        <dbReference type="EMBL" id="HJB42279.1"/>
    </source>
</evidence>
<dbReference type="GO" id="GO:0016787">
    <property type="term" value="F:hydrolase activity"/>
    <property type="evidence" value="ECO:0007669"/>
    <property type="project" value="UniProtKB-KW"/>
</dbReference>
<dbReference type="Proteomes" id="UP000886803">
    <property type="component" value="Unassembled WGS sequence"/>
</dbReference>
<keyword evidence="1" id="KW-0472">Membrane</keyword>
<feature type="transmembrane region" description="Helical" evidence="1">
    <location>
        <begin position="12"/>
        <end position="30"/>
    </location>
</feature>
<keyword evidence="1" id="KW-0812">Transmembrane</keyword>
<dbReference type="AlphaFoldDB" id="A0A9D2M7J3"/>
<keyword evidence="1" id="KW-1133">Transmembrane helix</keyword>
<name>A0A9D2M7J3_9FIRM</name>
<comment type="caution">
    <text evidence="2">The sequence shown here is derived from an EMBL/GenBank/DDBJ whole genome shotgun (WGS) entry which is preliminary data.</text>
</comment>
<organism evidence="2 3">
    <name type="scientific">Candidatus Gemmiger avicola</name>
    <dbReference type="NCBI Taxonomy" id="2838605"/>
    <lineage>
        <taxon>Bacteria</taxon>
        <taxon>Bacillati</taxon>
        <taxon>Bacillota</taxon>
        <taxon>Clostridia</taxon>
        <taxon>Eubacteriales</taxon>
        <taxon>Gemmiger</taxon>
    </lineage>
</organism>